<feature type="region of interest" description="Disordered" evidence="2">
    <location>
        <begin position="2547"/>
        <end position="2566"/>
    </location>
</feature>
<feature type="region of interest" description="Disordered" evidence="2">
    <location>
        <begin position="2730"/>
        <end position="2789"/>
    </location>
</feature>
<feature type="region of interest" description="Disordered" evidence="2">
    <location>
        <begin position="2287"/>
        <end position="2313"/>
    </location>
</feature>
<dbReference type="Pfam" id="PF23230">
    <property type="entry name" value="zf-C2H2_13"/>
    <property type="match status" value="1"/>
</dbReference>
<evidence type="ECO:0000259" key="4">
    <source>
        <dbReference type="PROSITE" id="PS50089"/>
    </source>
</evidence>
<dbReference type="GO" id="GO:0072344">
    <property type="term" value="P:rescue of stalled ribosome"/>
    <property type="evidence" value="ECO:0007669"/>
    <property type="project" value="InterPro"/>
</dbReference>
<dbReference type="InterPro" id="IPR056437">
    <property type="entry name" value="Znf-C2H2_ZNF598/HEL2"/>
</dbReference>
<feature type="region of interest" description="Disordered" evidence="2">
    <location>
        <begin position="137"/>
        <end position="193"/>
    </location>
</feature>
<dbReference type="Pfam" id="PF13920">
    <property type="entry name" value="zf-C3HC4_3"/>
    <property type="match status" value="1"/>
</dbReference>
<keyword evidence="1" id="KW-0863">Zinc-finger</keyword>
<gene>
    <name evidence="5" type="ORF">C2E21_4425</name>
</gene>
<dbReference type="InterPro" id="IPR036116">
    <property type="entry name" value="FN3_sf"/>
</dbReference>
<dbReference type="InterPro" id="IPR013083">
    <property type="entry name" value="Znf_RING/FYVE/PHD"/>
</dbReference>
<feature type="compositionally biased region" description="Basic residues" evidence="2">
    <location>
        <begin position="743"/>
        <end position="756"/>
    </location>
</feature>
<evidence type="ECO:0000313" key="6">
    <source>
        <dbReference type="Proteomes" id="UP000239899"/>
    </source>
</evidence>
<reference evidence="5 6" key="1">
    <citation type="journal article" date="2018" name="Plant J.">
        <title>Genome sequences of Chlorella sorokiniana UTEX 1602 and Micractinium conductrix SAG 241.80: implications to maltose excretion by a green alga.</title>
        <authorList>
            <person name="Arriola M.B."/>
            <person name="Velmurugan N."/>
            <person name="Zhang Y."/>
            <person name="Plunkett M.H."/>
            <person name="Hondzo H."/>
            <person name="Barney B.M."/>
        </authorList>
    </citation>
    <scope>NUCLEOTIDE SEQUENCE [LARGE SCALE GENOMIC DNA]</scope>
    <source>
        <strain evidence="6">UTEX 1602</strain>
    </source>
</reference>
<evidence type="ECO:0000256" key="3">
    <source>
        <dbReference type="SAM" id="SignalP"/>
    </source>
</evidence>
<evidence type="ECO:0000256" key="1">
    <source>
        <dbReference type="PROSITE-ProRule" id="PRU00175"/>
    </source>
</evidence>
<feature type="domain" description="RING-type" evidence="4">
    <location>
        <begin position="1991"/>
        <end position="2032"/>
    </location>
</feature>
<feature type="compositionally biased region" description="Basic residues" evidence="2">
    <location>
        <begin position="2450"/>
        <end position="2460"/>
    </location>
</feature>
<accession>A0A2P6TRJ8</accession>
<keyword evidence="6" id="KW-1185">Reference proteome</keyword>
<dbReference type="Proteomes" id="UP000239899">
    <property type="component" value="Unassembled WGS sequence"/>
</dbReference>
<evidence type="ECO:0000313" key="5">
    <source>
        <dbReference type="EMBL" id="PRW56693.1"/>
    </source>
</evidence>
<name>A0A2P6TRJ8_CHLSO</name>
<feature type="compositionally biased region" description="Gly residues" evidence="2">
    <location>
        <begin position="2606"/>
        <end position="2616"/>
    </location>
</feature>
<keyword evidence="1" id="KW-0479">Metal-binding</keyword>
<comment type="caution">
    <text evidence="5">The sequence shown here is derived from an EMBL/GenBank/DDBJ whole genome shotgun (WGS) entry which is preliminary data.</text>
</comment>
<feature type="region of interest" description="Disordered" evidence="2">
    <location>
        <begin position="2366"/>
        <end position="2393"/>
    </location>
</feature>
<dbReference type="PROSITE" id="PS50089">
    <property type="entry name" value="ZF_RING_2"/>
    <property type="match status" value="1"/>
</dbReference>
<feature type="region of interest" description="Disordered" evidence="2">
    <location>
        <begin position="2572"/>
        <end position="2616"/>
    </location>
</feature>
<feature type="compositionally biased region" description="Low complexity" evidence="2">
    <location>
        <begin position="2515"/>
        <end position="2529"/>
    </location>
</feature>
<dbReference type="InterPro" id="IPR013087">
    <property type="entry name" value="Znf_C2H2_type"/>
</dbReference>
<dbReference type="PROSITE" id="PS00028">
    <property type="entry name" value="ZINC_FINGER_C2H2_1"/>
    <property type="match status" value="1"/>
</dbReference>
<proteinExistence type="predicted"/>
<feature type="region of interest" description="Disordered" evidence="2">
    <location>
        <begin position="2476"/>
        <end position="2529"/>
    </location>
</feature>
<keyword evidence="1" id="KW-0862">Zinc</keyword>
<dbReference type="STRING" id="3076.A0A2P6TRJ8"/>
<keyword evidence="3" id="KW-0732">Signal</keyword>
<dbReference type="Pfam" id="PF23202">
    <property type="entry name" value="PAH_ZNF598"/>
    <property type="match status" value="1"/>
</dbReference>
<dbReference type="InterPro" id="IPR057634">
    <property type="entry name" value="PAH_ZNF598/HEL2"/>
</dbReference>
<dbReference type="EMBL" id="LHPG02000008">
    <property type="protein sequence ID" value="PRW56693.1"/>
    <property type="molecule type" value="Genomic_DNA"/>
</dbReference>
<protein>
    <submittedName>
        <fullName evidence="5">LIM domain and RING finger isoform B</fullName>
    </submittedName>
</protein>
<dbReference type="Gene3D" id="3.30.40.10">
    <property type="entry name" value="Zinc/RING finger domain, C3HC4 (zinc finger)"/>
    <property type="match status" value="1"/>
</dbReference>
<sequence>MTQILQLTAVIVLAVLAGQAAAQIYPNVPFWNIKPALHTNGVMRYRIWLNGRSYCSDDTRGYLVAPFCKTWEAGVVTSMAVADELVAASIAKQKRSGRRLTATNEELGLVDGQTWYWCRDSKTKAWKKCDVASAIAGSAGSSGNSRGGGGGSNSGGGGGGGSHDALADKAVKQAAAMERQQSSSGPQVSAATNSDGWMYSNTGGYYRYVPRPLLNAFVEYSYGQWDLWADSNEGLNPDGSAWGVPLSIESVGRRNVCNDNFLTASRFSDNVFMGPAGSDRFVLEPVDGFAWQVRIRSRKREIEGNPKRYLGASIWCRPFPNATFQDSCLGLYDKKDRNATTTWFMSPVNPCRALGQACASTAQCCNKSLKCVASNLDGGGNVCAAVPGVATVNTVVETSYTGFNELTIQVTLNIPFNGGSAITKYEVNMTSSNSIGYFYGSSDSNVVEIKESDSEFFLLCGQTWTIQTRVTNAAGTSPWTTSNFVYTASACLDCTGAGGSCTADADCCKPMDCLTINGDQICTQTPAAPTAVGSVFPSYQSTTAVVGLTFQNIQMPGSGNYGLPIIRYWARALANGVGSAEIKKSSTTSTITFTSNEILYRSKMCIGQPITWKGLQPSTRRPAGAPDRHLGRARPAPGMTRGIAAFAVLLALLLAGHAAAQIYPYVPFWDIKPSNNVGGVMRYRIYLNGRSYCFPDTRGYLVAPFCQKYVVGRANTLAEAEQLAAAAATTPSTRRLLAAAKHNTTKKGTSKAKKDKKKDTTARPTDDELRVGAANYGGHDDWYNDDTGDWYFGNTGGYYSYVPRPLLNSWVTYDFGMWDFYPAAPLNPDGSAWGIPLDVQSVGRTNVCYDEFLSSARFSDAAFMGPAGDDRFVLENVDGFGWQLRLRSRKREIEGNPKMYLGASIWCKPFPGAEFQDGCLGFYDIKDTNATTTWFLSPVNPCRYHNQTCGNTAQCCGEPNMQCIGNFGSKICARPPGLPGLTSVTQAYDNTQPGALTFTVTLTAPADDGGAAVNKYAVWATNEVGTVVGPVNSVTTTVTLSNDTLCGHTWTLSAKAYNQVGASGTARFTDAPVVGEPCDGGCFVIGAACSSTDQCCVNNPDRTGQVQCLENICTQPPETPTVAAGPTAGTDGADRTINVTVATPITFGLPVLNYCFEAYANGDLSKNISGCNAADPTIVISSASLANAAVMCTGSDITWESMQVSVTTAAGTTYSNVIPGNVTTLACDPRTCQPILSPCTATDQCCPKTQTNTGTPQCLTDASNQLICSQPAAAPTVAEPPVGGVTDLGDVTLTIVLNDPNTFGLPITQYWWTTTAVGDAAHTLTGYSDLGPTIQFTSAETVWNPIMCTGDAITWGSMQIWVVTEAGEGLRANISTTASTPAVLQPDSIRYRLAPGSRTSSPPMWRALALLVALLGCAAGQAVNPKGVPFWNIKPSLHVGGVMRYRIWLNGRTYCNSDTYGYLTAPFCQKWEVGKSASSSAGASSASSTNSSSSSSIATATTSSRTAGKLNATAAGSGRRLLGGSSCSECNLPSPRLNTWQTQGFGQWELVTAGAKLNPDGSAWGVPLRFASVGRQPVCYAAYLTASTKNTNIYLAPAGGDRFMIEPVDGFAWQMRLKSVKREQAGSSWKYLGAAKWCKPSGFTTQNACLGFYRRDDSSVFTTWFLSPVNPCKGRGGSCNRNADCCSGRGLVCDTSSKTCVTPPGAPGLGEVTSGYDASNVLNMKVTLSFPAGFDSTTVSRFEIWLQDTGSALKLGPISSTTNIVEFSSTSYPKLCGRTWKISAKCYNGAGASPLATFSSSAPNSPHTTPVCGSTCAAQGAACTSLPCCTGTDLPLQCLDGDAGQICSRISDAPGVASTTPDASGYPATLTVELTDPNTYGLPITQYTVVAKATVGGTEYTETATSTNNQVALSSDTNPSLCQGQEVQWSLTVFVTTAAGDGQSATARGAAGSAPGLRALHRRPTHQRQQQRVAGGGGDCRAAAAAMEDICIVCAEPLAFTAFAPCGHKDACSKCVSRLRSVLKDQRCVYCQVPSDSVFVTRFMGGYTENVPPDEFDALPGRAKRGELRYLESAQAYFDDQSHFDEISRMCSYTHPRVWQDNPDAPHKVFASLPALKSYLAKQHKLQFCDICLEGRKVFISEQQVFISEQQVYTGRELERHMKGGDVEGPMAAAGFKGHPDCRFCRKRFYGENELFQHMHSAHEQCFLCKRGNPHKYVYYRDYADLENHFQHEHYLCPHPACLEKKFIVFPSEQELKTHTAREHGETLSKLEKKAALTLQMNFQYRRDEEGQGAHGRGGRSRGGDAAGSSSAADAVPHPLAAVLGGNRRAVVIGGAASVPSQLAQRGRGGSRGNLQEAIHASVESAQVESAMRASQQAQQAQQGAAPAAEGDQGTVLSEADFPSVGAAAGGSGAAAGTGARWAGAATGGAGGTGGLRAEDFPALPGTSKSAKRRAAKKKSMASVLGGGGEVRVLNAAAGRPPLPPSADAFPALSSAAPGAQRPASAGSSGGGGSAAASRPSSAEPPSAAEGYVQLQRDDWESVLPKASKKPLSRPPSAQEIAGPSPQLVQQQLRLAGRRQAHAEERAAADVGAPSPSHAAAAAAGAGAGAGAGGRPAGISEALRQANKILIEKIRSQLDAAQFAQFRQQSASWVRGETSSQQYHEAVAELGLVSLVPDLASTCPDGTKRAELLAVHREAFTPDGKAKGKGKWVPPEAAAVAAKLAEQNSSWQCGSSGAGSGSGAGGGGGKKKGKKSLQDFVKETKVHPQNAWRNPALRGQWAQGGGGQLAQEERALLDAYGSKKK</sequence>
<feature type="compositionally biased region" description="Gly residues" evidence="2">
    <location>
        <begin position="2736"/>
        <end position="2748"/>
    </location>
</feature>
<feature type="compositionally biased region" description="Low complexity" evidence="2">
    <location>
        <begin position="2374"/>
        <end position="2393"/>
    </location>
</feature>
<dbReference type="InterPro" id="IPR001841">
    <property type="entry name" value="Znf_RING"/>
</dbReference>
<feature type="compositionally biased region" description="Low complexity" evidence="2">
    <location>
        <begin position="2589"/>
        <end position="2605"/>
    </location>
</feature>
<dbReference type="SUPFAM" id="SSF49265">
    <property type="entry name" value="Fibronectin type III"/>
    <property type="match status" value="1"/>
</dbReference>
<feature type="compositionally biased region" description="Basic and acidic residues" evidence="2">
    <location>
        <begin position="2756"/>
        <end position="2766"/>
    </location>
</feature>
<organism evidence="5 6">
    <name type="scientific">Chlorella sorokiniana</name>
    <name type="common">Freshwater green alga</name>
    <dbReference type="NCBI Taxonomy" id="3076"/>
    <lineage>
        <taxon>Eukaryota</taxon>
        <taxon>Viridiplantae</taxon>
        <taxon>Chlorophyta</taxon>
        <taxon>core chlorophytes</taxon>
        <taxon>Trebouxiophyceae</taxon>
        <taxon>Chlorellales</taxon>
        <taxon>Chlorellaceae</taxon>
        <taxon>Chlorella clade</taxon>
        <taxon>Chlorella</taxon>
    </lineage>
</organism>
<feature type="signal peptide" evidence="3">
    <location>
        <begin position="1"/>
        <end position="22"/>
    </location>
</feature>
<dbReference type="InterPro" id="IPR044288">
    <property type="entry name" value="ZNF598/HEL2"/>
</dbReference>
<dbReference type="PANTHER" id="PTHR22938:SF0">
    <property type="entry name" value="E3 UBIQUITIN-PROTEIN LIGASE ZNF598"/>
    <property type="match status" value="1"/>
</dbReference>
<dbReference type="PANTHER" id="PTHR22938">
    <property type="entry name" value="ZINC FINGER PROTEIN 598"/>
    <property type="match status" value="1"/>
</dbReference>
<feature type="region of interest" description="Disordered" evidence="2">
    <location>
        <begin position="2434"/>
        <end position="2463"/>
    </location>
</feature>
<dbReference type="GO" id="GO:0016567">
    <property type="term" value="P:protein ubiquitination"/>
    <property type="evidence" value="ECO:0007669"/>
    <property type="project" value="TreeGrafter"/>
</dbReference>
<dbReference type="SMART" id="SM00355">
    <property type="entry name" value="ZnF_C2H2"/>
    <property type="match status" value="3"/>
</dbReference>
<dbReference type="GO" id="GO:0008270">
    <property type="term" value="F:zinc ion binding"/>
    <property type="evidence" value="ECO:0007669"/>
    <property type="project" value="UniProtKB-KW"/>
</dbReference>
<feature type="compositionally biased region" description="Basic and acidic residues" evidence="2">
    <location>
        <begin position="757"/>
        <end position="769"/>
    </location>
</feature>
<dbReference type="GO" id="GO:0043022">
    <property type="term" value="F:ribosome binding"/>
    <property type="evidence" value="ECO:0007669"/>
    <property type="project" value="TreeGrafter"/>
</dbReference>
<evidence type="ECO:0000256" key="2">
    <source>
        <dbReference type="SAM" id="MobiDB-lite"/>
    </source>
</evidence>
<feature type="compositionally biased region" description="Low complexity" evidence="2">
    <location>
        <begin position="2494"/>
        <end position="2507"/>
    </location>
</feature>
<dbReference type="GO" id="GO:0061630">
    <property type="term" value="F:ubiquitin protein ligase activity"/>
    <property type="evidence" value="ECO:0007669"/>
    <property type="project" value="InterPro"/>
</dbReference>
<dbReference type="OrthoDB" id="3838338at2759"/>
<feature type="compositionally biased region" description="Gly residues" evidence="2">
    <location>
        <begin position="145"/>
        <end position="162"/>
    </location>
</feature>
<feature type="compositionally biased region" description="Polar residues" evidence="2">
    <location>
        <begin position="179"/>
        <end position="193"/>
    </location>
</feature>
<feature type="region of interest" description="Disordered" evidence="2">
    <location>
        <begin position="740"/>
        <end position="769"/>
    </location>
</feature>
<feature type="chain" id="PRO_5015111894" evidence="3">
    <location>
        <begin position="23"/>
        <end position="2805"/>
    </location>
</feature>